<feature type="domain" description="N-acetyltransferase" evidence="1">
    <location>
        <begin position="5"/>
        <end position="175"/>
    </location>
</feature>
<name>A0A4S8RXV3_9FLAO</name>
<evidence type="ECO:0000313" key="2">
    <source>
        <dbReference type="EMBL" id="THV60219.1"/>
    </source>
</evidence>
<evidence type="ECO:0000259" key="1">
    <source>
        <dbReference type="PROSITE" id="PS51186"/>
    </source>
</evidence>
<dbReference type="Proteomes" id="UP000310406">
    <property type="component" value="Unassembled WGS sequence"/>
</dbReference>
<dbReference type="AlphaFoldDB" id="A0A4S8RXV3"/>
<dbReference type="GO" id="GO:0016747">
    <property type="term" value="F:acyltransferase activity, transferring groups other than amino-acyl groups"/>
    <property type="evidence" value="ECO:0007669"/>
    <property type="project" value="InterPro"/>
</dbReference>
<proteinExistence type="predicted"/>
<gene>
    <name evidence="2" type="ORF">EZV76_06585</name>
</gene>
<dbReference type="OrthoDB" id="9800604at2"/>
<dbReference type="Pfam" id="PF00583">
    <property type="entry name" value="Acetyltransf_1"/>
    <property type="match status" value="1"/>
</dbReference>
<dbReference type="EMBL" id="SNTZ01000002">
    <property type="protein sequence ID" value="THV60219.1"/>
    <property type="molecule type" value="Genomic_DNA"/>
</dbReference>
<accession>A0A4S8RXV3</accession>
<dbReference type="CDD" id="cd04301">
    <property type="entry name" value="NAT_SF"/>
    <property type="match status" value="1"/>
</dbReference>
<organism evidence="2 3">
    <name type="scientific">Flagellimonas alvinocaridis</name>
    <dbReference type="NCBI Taxonomy" id="2530200"/>
    <lineage>
        <taxon>Bacteria</taxon>
        <taxon>Pseudomonadati</taxon>
        <taxon>Bacteroidota</taxon>
        <taxon>Flavobacteriia</taxon>
        <taxon>Flavobacteriales</taxon>
        <taxon>Flavobacteriaceae</taxon>
        <taxon>Flagellimonas</taxon>
    </lineage>
</organism>
<keyword evidence="2" id="KW-0808">Transferase</keyword>
<evidence type="ECO:0000313" key="3">
    <source>
        <dbReference type="Proteomes" id="UP000310406"/>
    </source>
</evidence>
<dbReference type="InterPro" id="IPR000182">
    <property type="entry name" value="GNAT_dom"/>
</dbReference>
<comment type="caution">
    <text evidence="2">The sequence shown here is derived from an EMBL/GenBank/DDBJ whole genome shotgun (WGS) entry which is preliminary data.</text>
</comment>
<dbReference type="PROSITE" id="PS51186">
    <property type="entry name" value="GNAT"/>
    <property type="match status" value="1"/>
</dbReference>
<reference evidence="2 3" key="1">
    <citation type="submission" date="2019-03" db="EMBL/GenBank/DDBJ databases">
        <title>Muricauda SCR12 sp.nov, a marine bacterium isolated from Pacific Ocean:the Okinawa trough.</title>
        <authorList>
            <person name="Liu L."/>
        </authorList>
    </citation>
    <scope>NUCLEOTIDE SEQUENCE [LARGE SCALE GENOMIC DNA]</scope>
    <source>
        <strain evidence="2 3">SCR12</strain>
    </source>
</reference>
<dbReference type="SUPFAM" id="SSF55729">
    <property type="entry name" value="Acyl-CoA N-acyltransferases (Nat)"/>
    <property type="match status" value="1"/>
</dbReference>
<protein>
    <submittedName>
        <fullName evidence="2">GNAT family N-acetyltransferase</fullName>
    </submittedName>
</protein>
<dbReference type="InterPro" id="IPR016181">
    <property type="entry name" value="Acyl_CoA_acyltransferase"/>
</dbReference>
<keyword evidence="3" id="KW-1185">Reference proteome</keyword>
<dbReference type="RefSeq" id="WP_136565801.1">
    <property type="nucleotide sequence ID" value="NZ_SNTZ01000002.1"/>
</dbReference>
<dbReference type="Gene3D" id="3.40.630.30">
    <property type="match status" value="1"/>
</dbReference>
<sequence>MNNLVVLETVDASTLETYISVGKKSYREHYLHLWENEDPTPYISIGFTNTIVSAELMDPNVTNYLVKMGQDIVGIVKLVKNKGVDEFPDETSLKAEKIYLLKAFSGKGLGKKVLQLIEKEAIDLKKKVVWLDTMQKGKPLQFYLKNGFKIKRESELTIIGAKPSEKAMYILTKQL</sequence>